<feature type="transmembrane region" description="Helical" evidence="7">
    <location>
        <begin position="347"/>
        <end position="370"/>
    </location>
</feature>
<dbReference type="KEGG" id="pri:PRIO_1644"/>
<proteinExistence type="predicted"/>
<sequence>MIPNKQISKSISKPTSKSISKNTVCMFLTYFFSSLGAYIFDIGIIVELYKISGSTIAVGGFFIVQFIPSLILTPIAGALIDRLNQKYILLFVNILRGAAVALLLVHLSIETIYIVAVILGICDETSSSTISSIIPQTTPSEDISKINSVLSTTDSVNMIFGPAIAGLLITLAGINGSISAVIFTFILAGLMILFIEYKYEKAVNEKSKHFITEIKEGLEIVTKSKLVKKIILIWGFLLIGVGATGSLIVIMLSDYMHLPTESYGWIMTAEGIGLVIGSVVIIRKKKPYHHYDLIVAGMILLGVSLMITSFADNLFVVLGAYLFVGLGAASAPNGIRTTLQTELPVEILGRVFTTTRFIINTLRTLSIAIASILSKFMSLRMIFFIAACFILYGAFSSRGLKRLERV</sequence>
<dbReference type="InterPro" id="IPR011701">
    <property type="entry name" value="MFS"/>
</dbReference>
<dbReference type="PANTHER" id="PTHR43266:SF2">
    <property type="entry name" value="MAJOR FACILITATOR SUPERFAMILY (MFS) PROFILE DOMAIN-CONTAINING PROTEIN"/>
    <property type="match status" value="1"/>
</dbReference>
<evidence type="ECO:0000256" key="3">
    <source>
        <dbReference type="ARBA" id="ARBA00022475"/>
    </source>
</evidence>
<dbReference type="Pfam" id="PF07690">
    <property type="entry name" value="MFS_1"/>
    <property type="match status" value="1"/>
</dbReference>
<protein>
    <submittedName>
        <fullName evidence="9">Putative membrane protein</fullName>
    </submittedName>
</protein>
<gene>
    <name evidence="9" type="ORF">PRIO_1644</name>
</gene>
<comment type="subcellular location">
    <subcellularLocation>
        <location evidence="1">Cell membrane</location>
        <topology evidence="1">Multi-pass membrane protein</topology>
    </subcellularLocation>
</comment>
<reference evidence="10" key="1">
    <citation type="submission" date="2015-03" db="EMBL/GenBank/DDBJ databases">
        <authorList>
            <person name="Wibberg D."/>
        </authorList>
    </citation>
    <scope>NUCLEOTIDE SEQUENCE [LARGE SCALE GENOMIC DNA]</scope>
</reference>
<keyword evidence="2" id="KW-0813">Transport</keyword>
<evidence type="ECO:0000313" key="10">
    <source>
        <dbReference type="Proteomes" id="UP000033163"/>
    </source>
</evidence>
<dbReference type="GO" id="GO:0022857">
    <property type="term" value="F:transmembrane transporter activity"/>
    <property type="evidence" value="ECO:0007669"/>
    <property type="project" value="InterPro"/>
</dbReference>
<dbReference type="GO" id="GO:0005886">
    <property type="term" value="C:plasma membrane"/>
    <property type="evidence" value="ECO:0007669"/>
    <property type="project" value="UniProtKB-SubCell"/>
</dbReference>
<evidence type="ECO:0000256" key="6">
    <source>
        <dbReference type="ARBA" id="ARBA00023136"/>
    </source>
</evidence>
<dbReference type="InterPro" id="IPR036259">
    <property type="entry name" value="MFS_trans_sf"/>
</dbReference>
<evidence type="ECO:0000256" key="5">
    <source>
        <dbReference type="ARBA" id="ARBA00022989"/>
    </source>
</evidence>
<evidence type="ECO:0000256" key="1">
    <source>
        <dbReference type="ARBA" id="ARBA00004651"/>
    </source>
</evidence>
<dbReference type="Gene3D" id="1.20.1250.20">
    <property type="entry name" value="MFS general substrate transporter like domains"/>
    <property type="match status" value="1"/>
</dbReference>
<evidence type="ECO:0000256" key="7">
    <source>
        <dbReference type="SAM" id="Phobius"/>
    </source>
</evidence>
<evidence type="ECO:0000256" key="2">
    <source>
        <dbReference type="ARBA" id="ARBA00022448"/>
    </source>
</evidence>
<feature type="transmembrane region" description="Helical" evidence="7">
    <location>
        <begin position="289"/>
        <end position="308"/>
    </location>
</feature>
<dbReference type="PROSITE" id="PS50850">
    <property type="entry name" value="MFS"/>
    <property type="match status" value="1"/>
</dbReference>
<feature type="domain" description="Major facilitator superfamily (MFS) profile" evidence="8">
    <location>
        <begin position="22"/>
        <end position="405"/>
    </location>
</feature>
<dbReference type="InterPro" id="IPR020846">
    <property type="entry name" value="MFS_dom"/>
</dbReference>
<dbReference type="CDD" id="cd06173">
    <property type="entry name" value="MFS_MefA_like"/>
    <property type="match status" value="1"/>
</dbReference>
<dbReference type="SUPFAM" id="SSF103473">
    <property type="entry name" value="MFS general substrate transporter"/>
    <property type="match status" value="1"/>
</dbReference>
<keyword evidence="6 7" id="KW-0472">Membrane</keyword>
<keyword evidence="4 7" id="KW-0812">Transmembrane</keyword>
<feature type="transmembrane region" description="Helical" evidence="7">
    <location>
        <begin position="314"/>
        <end position="335"/>
    </location>
</feature>
<evidence type="ECO:0000259" key="8">
    <source>
        <dbReference type="PROSITE" id="PS50850"/>
    </source>
</evidence>
<dbReference type="PANTHER" id="PTHR43266">
    <property type="entry name" value="MACROLIDE-EFFLUX PROTEIN"/>
    <property type="match status" value="1"/>
</dbReference>
<feature type="transmembrane region" description="Helical" evidence="7">
    <location>
        <begin position="55"/>
        <end position="80"/>
    </location>
</feature>
<name>A0A0E4HBW7_9BACL</name>
<feature type="transmembrane region" description="Helical" evidence="7">
    <location>
        <begin position="376"/>
        <end position="395"/>
    </location>
</feature>
<feature type="transmembrane region" description="Helical" evidence="7">
    <location>
        <begin position="155"/>
        <end position="174"/>
    </location>
</feature>
<feature type="transmembrane region" description="Helical" evidence="7">
    <location>
        <begin position="230"/>
        <end position="251"/>
    </location>
</feature>
<feature type="transmembrane region" description="Helical" evidence="7">
    <location>
        <begin position="27"/>
        <end position="49"/>
    </location>
</feature>
<evidence type="ECO:0000256" key="4">
    <source>
        <dbReference type="ARBA" id="ARBA00022692"/>
    </source>
</evidence>
<feature type="transmembrane region" description="Helical" evidence="7">
    <location>
        <begin position="263"/>
        <end position="282"/>
    </location>
</feature>
<keyword evidence="3" id="KW-1003">Cell membrane</keyword>
<evidence type="ECO:0000313" key="9">
    <source>
        <dbReference type="EMBL" id="CQR53955.1"/>
    </source>
</evidence>
<accession>A0A0E4HBW7</accession>
<dbReference type="EMBL" id="LN831776">
    <property type="protein sequence ID" value="CQR53955.1"/>
    <property type="molecule type" value="Genomic_DNA"/>
</dbReference>
<dbReference type="HOGENOM" id="CLU_034180_16_1_9"/>
<dbReference type="Proteomes" id="UP000033163">
    <property type="component" value="Chromosome I"/>
</dbReference>
<keyword evidence="5 7" id="KW-1133">Transmembrane helix</keyword>
<dbReference type="AlphaFoldDB" id="A0A0E4HBW7"/>
<organism evidence="9 10">
    <name type="scientific">Paenibacillus riograndensis SBR5</name>
    <dbReference type="NCBI Taxonomy" id="1073571"/>
    <lineage>
        <taxon>Bacteria</taxon>
        <taxon>Bacillati</taxon>
        <taxon>Bacillota</taxon>
        <taxon>Bacilli</taxon>
        <taxon>Bacillales</taxon>
        <taxon>Paenibacillaceae</taxon>
        <taxon>Paenibacillus</taxon>
        <taxon>Paenibacillus sonchi group</taxon>
    </lineage>
</organism>
<dbReference type="PATRIC" id="fig|1073571.4.peg.1720"/>